<proteinExistence type="predicted"/>
<comment type="caution">
    <text evidence="2">The sequence shown here is derived from an EMBL/GenBank/DDBJ whole genome shotgun (WGS) entry which is preliminary data.</text>
</comment>
<evidence type="ECO:0000313" key="3">
    <source>
        <dbReference type="Proteomes" id="UP000518752"/>
    </source>
</evidence>
<keyword evidence="3" id="KW-1185">Reference proteome</keyword>
<dbReference type="AlphaFoldDB" id="A0A8H5LHL8"/>
<evidence type="ECO:0000313" key="2">
    <source>
        <dbReference type="EMBL" id="KAF5357726.1"/>
    </source>
</evidence>
<name>A0A8H5LHL8_9AGAR</name>
<organism evidence="2 3">
    <name type="scientific">Collybiopsis confluens</name>
    <dbReference type="NCBI Taxonomy" id="2823264"/>
    <lineage>
        <taxon>Eukaryota</taxon>
        <taxon>Fungi</taxon>
        <taxon>Dikarya</taxon>
        <taxon>Basidiomycota</taxon>
        <taxon>Agaricomycotina</taxon>
        <taxon>Agaricomycetes</taxon>
        <taxon>Agaricomycetidae</taxon>
        <taxon>Agaricales</taxon>
        <taxon>Marasmiineae</taxon>
        <taxon>Omphalotaceae</taxon>
        <taxon>Collybiopsis</taxon>
    </lineage>
</organism>
<feature type="region of interest" description="Disordered" evidence="1">
    <location>
        <begin position="132"/>
        <end position="166"/>
    </location>
</feature>
<evidence type="ECO:0000256" key="1">
    <source>
        <dbReference type="SAM" id="MobiDB-lite"/>
    </source>
</evidence>
<sequence length="290" mass="31015">MTHQAGVLKAEGISSLLLTLPSTRPTIMHPSSRATQHGRHGRGESSSSRSEMTSSRPHTGRPSDSPNGYQSDPRASHPHSNPSVLFNAHSNDVNSLIRSGALCAVAGNQVITRISSSSRASPYPDANPAYYTPNPTLSWNPSKNPSVLRGYGRNNPGNPFAQAPGTNFGEGAFSAIAGRREVSSDLGRREVSQVVTTNEHDVLVNQNQLPPPDSSPSYGSPSYAPGNHSAVGGYHGHERTSPNVLMNAQGFRTQGGTLEVGAFTAVGRDQIFIERTASNQWHRSFGNNRR</sequence>
<feature type="region of interest" description="Disordered" evidence="1">
    <location>
        <begin position="198"/>
        <end position="234"/>
    </location>
</feature>
<feature type="compositionally biased region" description="Low complexity" evidence="1">
    <location>
        <begin position="44"/>
        <end position="56"/>
    </location>
</feature>
<protein>
    <submittedName>
        <fullName evidence="2">Uncharacterized protein</fullName>
    </submittedName>
</protein>
<dbReference type="Proteomes" id="UP000518752">
    <property type="component" value="Unassembled WGS sequence"/>
</dbReference>
<dbReference type="EMBL" id="JAACJN010000234">
    <property type="protein sequence ID" value="KAF5357726.1"/>
    <property type="molecule type" value="Genomic_DNA"/>
</dbReference>
<feature type="region of interest" description="Disordered" evidence="1">
    <location>
        <begin position="22"/>
        <end position="86"/>
    </location>
</feature>
<feature type="compositionally biased region" description="Polar residues" evidence="1">
    <location>
        <begin position="133"/>
        <end position="145"/>
    </location>
</feature>
<dbReference type="OrthoDB" id="3011333at2759"/>
<feature type="compositionally biased region" description="Low complexity" evidence="1">
    <location>
        <begin position="215"/>
        <end position="226"/>
    </location>
</feature>
<gene>
    <name evidence="2" type="ORF">D9757_011944</name>
</gene>
<accession>A0A8H5LHL8</accession>
<reference evidence="2 3" key="1">
    <citation type="journal article" date="2020" name="ISME J.">
        <title>Uncovering the hidden diversity of litter-decomposition mechanisms in mushroom-forming fungi.</title>
        <authorList>
            <person name="Floudas D."/>
            <person name="Bentzer J."/>
            <person name="Ahren D."/>
            <person name="Johansson T."/>
            <person name="Persson P."/>
            <person name="Tunlid A."/>
        </authorList>
    </citation>
    <scope>NUCLEOTIDE SEQUENCE [LARGE SCALE GENOMIC DNA]</scope>
    <source>
        <strain evidence="2 3">CBS 406.79</strain>
    </source>
</reference>